<dbReference type="InterPro" id="IPR045275">
    <property type="entry name" value="MscS_archaea/bacteria_type"/>
</dbReference>
<feature type="transmembrane region" description="Helical" evidence="1">
    <location>
        <begin position="200"/>
        <end position="230"/>
    </location>
</feature>
<dbReference type="Pfam" id="PF05552">
    <property type="entry name" value="MS_channel_1st_1"/>
    <property type="match status" value="3"/>
</dbReference>
<name>A0A1W2G6L6_REIFA</name>
<proteinExistence type="predicted"/>
<dbReference type="EMBL" id="FWYF01000001">
    <property type="protein sequence ID" value="SMD31946.1"/>
    <property type="molecule type" value="Genomic_DNA"/>
</dbReference>
<feature type="transmembrane region" description="Helical" evidence="1">
    <location>
        <begin position="324"/>
        <end position="344"/>
    </location>
</feature>
<protein>
    <submittedName>
        <fullName evidence="2">Conserved TM helix</fullName>
    </submittedName>
</protein>
<dbReference type="AlphaFoldDB" id="A0A1W2G6L6"/>
<feature type="transmembrane region" description="Helical" evidence="1">
    <location>
        <begin position="291"/>
        <end position="312"/>
    </location>
</feature>
<organism evidence="2 3">
    <name type="scientific">Reichenbachiella faecimaris</name>
    <dbReference type="NCBI Taxonomy" id="692418"/>
    <lineage>
        <taxon>Bacteria</taxon>
        <taxon>Pseudomonadati</taxon>
        <taxon>Bacteroidota</taxon>
        <taxon>Cytophagia</taxon>
        <taxon>Cytophagales</taxon>
        <taxon>Reichenbachiellaceae</taxon>
        <taxon>Reichenbachiella</taxon>
    </lineage>
</organism>
<evidence type="ECO:0000313" key="3">
    <source>
        <dbReference type="Proteomes" id="UP000192472"/>
    </source>
</evidence>
<keyword evidence="3" id="KW-1185">Reference proteome</keyword>
<feature type="transmembrane region" description="Helical" evidence="1">
    <location>
        <begin position="103"/>
        <end position="124"/>
    </location>
</feature>
<feature type="transmembrane region" description="Helical" evidence="1">
    <location>
        <begin position="153"/>
        <end position="171"/>
    </location>
</feature>
<dbReference type="Proteomes" id="UP000192472">
    <property type="component" value="Unassembled WGS sequence"/>
</dbReference>
<feature type="transmembrane region" description="Helical" evidence="1">
    <location>
        <begin position="20"/>
        <end position="38"/>
    </location>
</feature>
<dbReference type="GO" id="GO:0008381">
    <property type="term" value="F:mechanosensitive monoatomic ion channel activity"/>
    <property type="evidence" value="ECO:0007669"/>
    <property type="project" value="InterPro"/>
</dbReference>
<sequence length="389" mass="42767">MVFPDYLQTLINSLHEIMPGVLGALVVFIVGWLIAVVIRRVVHGLMKKTDWDERLLGNTIVDTNKFLANLAYYIFMVINLLIVLEMLGFSYVLDPIRNMLDEFLSFIPKIVAAGAVVFIGYILAKFVSNLVKMAGSFLDRLGDQIGFKETDKLVYFLQQIVFIAIFIPAIIQGLNALELDAITTPANNILHKLMDAVPHIIGAGLIMTIFFIGGKFIATFINDLLVNIGVDKLSKQLHLFIISDDQSLSKVISHVLHFFIVFFGVISGVELLGMDRLTEVMHNILNLSGDILFGLVVMVLGNFVASVVYGSMSKKKENEFAAGVARMAIIGLFLAIALRTMGIANSIIDLAFGLTLGSLAVTVALAYGLGGREAAGKHMEQILKKFRKD</sequence>
<feature type="transmembrane region" description="Helical" evidence="1">
    <location>
        <begin position="251"/>
        <end position="271"/>
    </location>
</feature>
<dbReference type="STRING" id="692418.SAMN04488029_0284"/>
<dbReference type="OrthoDB" id="1411407at2"/>
<dbReference type="NCBIfam" id="NF033912">
    <property type="entry name" value="msc"/>
    <property type="match status" value="1"/>
</dbReference>
<evidence type="ECO:0000313" key="2">
    <source>
        <dbReference type="EMBL" id="SMD31946.1"/>
    </source>
</evidence>
<reference evidence="2 3" key="1">
    <citation type="submission" date="2017-04" db="EMBL/GenBank/DDBJ databases">
        <authorList>
            <person name="Afonso C.L."/>
            <person name="Miller P.J."/>
            <person name="Scott M.A."/>
            <person name="Spackman E."/>
            <person name="Goraichik I."/>
            <person name="Dimitrov K.M."/>
            <person name="Suarez D.L."/>
            <person name="Swayne D.E."/>
        </authorList>
    </citation>
    <scope>NUCLEOTIDE SEQUENCE [LARGE SCALE GENOMIC DNA]</scope>
    <source>
        <strain evidence="2 3">DSM 26133</strain>
    </source>
</reference>
<dbReference type="Gene3D" id="1.10.287.1260">
    <property type="match status" value="1"/>
</dbReference>
<gene>
    <name evidence="2" type="ORF">SAMN04488029_0284</name>
</gene>
<keyword evidence="1" id="KW-1133">Transmembrane helix</keyword>
<accession>A0A1W2G6L6</accession>
<dbReference type="InterPro" id="IPR008910">
    <property type="entry name" value="MSC_TM_helix"/>
</dbReference>
<dbReference type="PANTHER" id="PTHR30221:SF1">
    <property type="entry name" value="SMALL-CONDUCTANCE MECHANOSENSITIVE CHANNEL"/>
    <property type="match status" value="1"/>
</dbReference>
<keyword evidence="1" id="KW-0472">Membrane</keyword>
<keyword evidence="1" id="KW-0812">Transmembrane</keyword>
<feature type="transmembrane region" description="Helical" evidence="1">
    <location>
        <begin position="70"/>
        <end position="91"/>
    </location>
</feature>
<feature type="transmembrane region" description="Helical" evidence="1">
    <location>
        <begin position="350"/>
        <end position="369"/>
    </location>
</feature>
<evidence type="ECO:0000256" key="1">
    <source>
        <dbReference type="SAM" id="Phobius"/>
    </source>
</evidence>
<dbReference type="RefSeq" id="WP_084370634.1">
    <property type="nucleotide sequence ID" value="NZ_FWYF01000001.1"/>
</dbReference>
<dbReference type="PANTHER" id="PTHR30221">
    <property type="entry name" value="SMALL-CONDUCTANCE MECHANOSENSITIVE CHANNEL"/>
    <property type="match status" value="1"/>
</dbReference>